<dbReference type="Proteomes" id="UP000502035">
    <property type="component" value="Chromosome"/>
</dbReference>
<name>A0A6G7YHU3_9ACTN</name>
<evidence type="ECO:0000259" key="2">
    <source>
        <dbReference type="PROSITE" id="PS50989"/>
    </source>
</evidence>
<gene>
    <name evidence="3" type="ORF">G7071_12935</name>
</gene>
<evidence type="ECO:0000313" key="3">
    <source>
        <dbReference type="EMBL" id="QIK76201.1"/>
    </source>
</evidence>
<organism evidence="3 4">
    <name type="scientific">Nocardioides piscis</name>
    <dbReference type="NCBI Taxonomy" id="2714938"/>
    <lineage>
        <taxon>Bacteria</taxon>
        <taxon>Bacillati</taxon>
        <taxon>Actinomycetota</taxon>
        <taxon>Actinomycetes</taxon>
        <taxon>Propionibacteriales</taxon>
        <taxon>Nocardioidaceae</taxon>
        <taxon>Nocardioides</taxon>
    </lineage>
</organism>
<dbReference type="AlphaFoldDB" id="A0A6G7YHU3"/>
<dbReference type="GO" id="GO:0016874">
    <property type="term" value="F:ligase activity"/>
    <property type="evidence" value="ECO:0007669"/>
    <property type="project" value="InterPro"/>
</dbReference>
<feature type="domain" description="CoA carboxyltransferase C-terminal" evidence="2">
    <location>
        <begin position="273"/>
        <end position="523"/>
    </location>
</feature>
<protein>
    <submittedName>
        <fullName evidence="3">Acyl-CoA carboxylase subunit beta</fullName>
    </submittedName>
</protein>
<evidence type="ECO:0000259" key="1">
    <source>
        <dbReference type="PROSITE" id="PS50980"/>
    </source>
</evidence>
<dbReference type="FunFam" id="3.90.226.10:FF:000030">
    <property type="entry name" value="Acetyl-CoA carboxylase carboxyltransferase subunit"/>
    <property type="match status" value="1"/>
</dbReference>
<evidence type="ECO:0000313" key="4">
    <source>
        <dbReference type="Proteomes" id="UP000502035"/>
    </source>
</evidence>
<dbReference type="EMBL" id="CP049866">
    <property type="protein sequence ID" value="QIK76201.1"/>
    <property type="molecule type" value="Genomic_DNA"/>
</dbReference>
<dbReference type="InterPro" id="IPR011763">
    <property type="entry name" value="COA_CT_C"/>
</dbReference>
<reference evidence="3 4" key="1">
    <citation type="submission" date="2020-03" db="EMBL/GenBank/DDBJ databases">
        <title>Nocardioides sp. nov., isolated from fish.</title>
        <authorList>
            <person name="Hyun D.-W."/>
            <person name="Bae J.-W."/>
        </authorList>
    </citation>
    <scope>NUCLEOTIDE SEQUENCE [LARGE SCALE GENOMIC DNA]</scope>
    <source>
        <strain evidence="3 4">HDW12A</strain>
    </source>
</reference>
<dbReference type="InterPro" id="IPR034733">
    <property type="entry name" value="AcCoA_carboxyl_beta"/>
</dbReference>
<dbReference type="KEGG" id="npi:G7071_12935"/>
<dbReference type="InterPro" id="IPR045190">
    <property type="entry name" value="MCCB/AccD1-like"/>
</dbReference>
<dbReference type="PANTHER" id="PTHR22855">
    <property type="entry name" value="ACETYL, PROPIONYL, PYRUVATE, AND GLUTACONYL CARBOXYLASE-RELATED"/>
    <property type="match status" value="1"/>
</dbReference>
<dbReference type="PROSITE" id="PS50980">
    <property type="entry name" value="COA_CT_NTER"/>
    <property type="match status" value="1"/>
</dbReference>
<dbReference type="InterPro" id="IPR011762">
    <property type="entry name" value="COA_CT_N"/>
</dbReference>
<dbReference type="PANTHER" id="PTHR22855:SF46">
    <property type="entry name" value="METHYLCROTONOYL-COA CARBOXYLASE"/>
    <property type="match status" value="1"/>
</dbReference>
<sequence length="532" mass="57301">MKVLTSTFDLGSPVAVTNREGNLERLAELERQVELAAAGGGGKYVERHRSRGRMLARERIELLIDPDAPFLELGTMAAWGTEYTVGASVVTGIGVVSDVECLIVAHDPTVRGGASNPYTWKKVLRAMDVARENRLPVINLVESGGGDLNRQVELFIPAGRLFHDLTALSAAGIPTIALVFGNSTAGGAYVPGMCDYTVMVQNQAKVFLGGPPLVKMATGEDADDESLGGADMHARTSGLADYLARDEHECLAIGREIMEHLNWRKRGPGPSESADDPIYPAEDLLSIASVDLKVPFDPREVIARVVDGSRFEEYKPVYGTALVTGWASVHGFPVGILANARGVLFNEEAKKGAEFIMLCNQTDTPLIFLQNTTGFMVGTQYEQNGMIKDGAKMINAVTNSSVPHITINMAASYGAGNYGMSGRSYDPRLLFTWPNSKSAVMGPEQLAGVMSIVARQAAETAGRPFDEEADAVQRAALEERIEAESLALYMSGQGYDDGVIDPRDTRDVLGMTLSMCHNNEISGTRGFGVFRM</sequence>
<dbReference type="SUPFAM" id="SSF52096">
    <property type="entry name" value="ClpP/crotonase"/>
    <property type="match status" value="2"/>
</dbReference>
<dbReference type="Pfam" id="PF01039">
    <property type="entry name" value="Carboxyl_trans"/>
    <property type="match status" value="1"/>
</dbReference>
<dbReference type="RefSeq" id="WP_166319412.1">
    <property type="nucleotide sequence ID" value="NZ_CP049866.1"/>
</dbReference>
<feature type="domain" description="CoA carboxyltransferase N-terminal" evidence="1">
    <location>
        <begin position="22"/>
        <end position="273"/>
    </location>
</feature>
<dbReference type="PROSITE" id="PS50989">
    <property type="entry name" value="COA_CT_CTER"/>
    <property type="match status" value="1"/>
</dbReference>
<proteinExistence type="predicted"/>
<dbReference type="InterPro" id="IPR029045">
    <property type="entry name" value="ClpP/crotonase-like_dom_sf"/>
</dbReference>
<dbReference type="Gene3D" id="3.90.226.10">
    <property type="entry name" value="2-enoyl-CoA Hydratase, Chain A, domain 1"/>
    <property type="match status" value="2"/>
</dbReference>
<dbReference type="FunFam" id="3.90.226.10:FF:000021">
    <property type="entry name" value="Acetyl-CoA carboxylase carboxyltransferase subunit"/>
    <property type="match status" value="1"/>
</dbReference>
<keyword evidence="4" id="KW-1185">Reference proteome</keyword>
<accession>A0A6G7YHU3</accession>